<dbReference type="EMBL" id="PHNJ01000001">
    <property type="protein sequence ID" value="TYL40076.1"/>
    <property type="molecule type" value="Genomic_DNA"/>
</dbReference>
<dbReference type="InterPro" id="IPR047676">
    <property type="entry name" value="FxLYD_dom"/>
</dbReference>
<dbReference type="Proteomes" id="UP000766904">
    <property type="component" value="Unassembled WGS sequence"/>
</dbReference>
<sequence length="176" mass="18838">MKLIGSRANGTRQVPDATSRRRLLAGLGSVTGIAIAGCLSGDEPDANPTFESGSIDADGEPRTAEEMSAAQGLAEEEIRVEATPMEGLDLVDHEFVLEDDYRGSTIQGTVENTGDDPLEIVEIRTRVYDDDGNQIGRYLDRTGSLGSDETWSFQVVVLEPPADLDAYDAAVYGMPA</sequence>
<comment type="caution">
    <text evidence="2">The sequence shown here is derived from an EMBL/GenBank/DDBJ whole genome shotgun (WGS) entry which is preliminary data.</text>
</comment>
<accession>A0A8J8Q418</accession>
<evidence type="ECO:0000313" key="2">
    <source>
        <dbReference type="EMBL" id="TYL40076.1"/>
    </source>
</evidence>
<dbReference type="AlphaFoldDB" id="A0A8J8Q418"/>
<protein>
    <submittedName>
        <fullName evidence="2">Uncharacterized protein</fullName>
    </submittedName>
</protein>
<dbReference type="NCBIfam" id="NF038353">
    <property type="entry name" value="FxLYD_dom"/>
    <property type="match status" value="1"/>
</dbReference>
<gene>
    <name evidence="2" type="ORF">CV102_00400</name>
</gene>
<dbReference type="OrthoDB" id="214274at2157"/>
<organism evidence="2 3">
    <name type="scientific">Natronococcus pandeyae</name>
    <dbReference type="NCBI Taxonomy" id="2055836"/>
    <lineage>
        <taxon>Archaea</taxon>
        <taxon>Methanobacteriati</taxon>
        <taxon>Methanobacteriota</taxon>
        <taxon>Stenosarchaea group</taxon>
        <taxon>Halobacteria</taxon>
        <taxon>Halobacteriales</taxon>
        <taxon>Natrialbaceae</taxon>
        <taxon>Natronococcus</taxon>
    </lineage>
</organism>
<name>A0A8J8Q418_9EURY</name>
<proteinExistence type="predicted"/>
<evidence type="ECO:0000313" key="3">
    <source>
        <dbReference type="Proteomes" id="UP000766904"/>
    </source>
</evidence>
<evidence type="ECO:0000256" key="1">
    <source>
        <dbReference type="SAM" id="MobiDB-lite"/>
    </source>
</evidence>
<dbReference type="RefSeq" id="WP_148855700.1">
    <property type="nucleotide sequence ID" value="NZ_PHNJ01000001.1"/>
</dbReference>
<feature type="region of interest" description="Disordered" evidence="1">
    <location>
        <begin position="42"/>
        <end position="61"/>
    </location>
</feature>
<reference evidence="2" key="1">
    <citation type="submission" date="2017-11" db="EMBL/GenBank/DDBJ databases">
        <authorList>
            <person name="Kajale S.C."/>
            <person name="Sharma A."/>
        </authorList>
    </citation>
    <scope>NUCLEOTIDE SEQUENCE</scope>
    <source>
        <strain evidence="2">LS1_42</strain>
    </source>
</reference>
<keyword evidence="3" id="KW-1185">Reference proteome</keyword>